<sequence>MAANKIPTLKAAASSTNETIGVFTISTSKKAYPEDDSSSFAPRSTSCVASVMVTNTTTLEEQIGNLTRAREVLAKHVQEQDSQISKLMNKINNTDDNHVAGKQVEGQDEVETSLKQQSNERERGATIQEPHYIKEKQEAKRGANLSPNPDQRIHGSQYNPFKIREKLNDMSGEKKDTHQERRPRKLTLKEMQTKQYRFLDSNVSRIFDDLLNANHIKLPQMKKPEEVGRTNDPKYCKCH</sequence>
<comment type="caution">
    <text evidence="2">The sequence shown here is derived from an EMBL/GenBank/DDBJ whole genome shotgun (WGS) entry which is preliminary data.</text>
</comment>
<evidence type="ECO:0000313" key="2">
    <source>
        <dbReference type="EMBL" id="KAL0332843.1"/>
    </source>
</evidence>
<feature type="compositionally biased region" description="Basic and acidic residues" evidence="1">
    <location>
        <begin position="131"/>
        <end position="141"/>
    </location>
</feature>
<feature type="compositionally biased region" description="Polar residues" evidence="1">
    <location>
        <begin position="145"/>
        <end position="159"/>
    </location>
</feature>
<evidence type="ECO:0000256" key="1">
    <source>
        <dbReference type="SAM" id="MobiDB-lite"/>
    </source>
</evidence>
<gene>
    <name evidence="2" type="ORF">Scaly_2185800</name>
</gene>
<dbReference type="EMBL" id="JACGWM010000013">
    <property type="protein sequence ID" value="KAL0332843.1"/>
    <property type="molecule type" value="Genomic_DNA"/>
</dbReference>
<name>A0AAW2MQL0_9LAMI</name>
<reference evidence="2" key="2">
    <citation type="journal article" date="2024" name="Plant">
        <title>Genomic evolution and insights into agronomic trait innovations of Sesamum species.</title>
        <authorList>
            <person name="Miao H."/>
            <person name="Wang L."/>
            <person name="Qu L."/>
            <person name="Liu H."/>
            <person name="Sun Y."/>
            <person name="Le M."/>
            <person name="Wang Q."/>
            <person name="Wei S."/>
            <person name="Zheng Y."/>
            <person name="Lin W."/>
            <person name="Duan Y."/>
            <person name="Cao H."/>
            <person name="Xiong S."/>
            <person name="Wang X."/>
            <person name="Wei L."/>
            <person name="Li C."/>
            <person name="Ma Q."/>
            <person name="Ju M."/>
            <person name="Zhao R."/>
            <person name="Li G."/>
            <person name="Mu C."/>
            <person name="Tian Q."/>
            <person name="Mei H."/>
            <person name="Zhang T."/>
            <person name="Gao T."/>
            <person name="Zhang H."/>
        </authorList>
    </citation>
    <scope>NUCLEOTIDE SEQUENCE</scope>
    <source>
        <strain evidence="2">KEN8</strain>
    </source>
</reference>
<organism evidence="2">
    <name type="scientific">Sesamum calycinum</name>
    <dbReference type="NCBI Taxonomy" id="2727403"/>
    <lineage>
        <taxon>Eukaryota</taxon>
        <taxon>Viridiplantae</taxon>
        <taxon>Streptophyta</taxon>
        <taxon>Embryophyta</taxon>
        <taxon>Tracheophyta</taxon>
        <taxon>Spermatophyta</taxon>
        <taxon>Magnoliopsida</taxon>
        <taxon>eudicotyledons</taxon>
        <taxon>Gunneridae</taxon>
        <taxon>Pentapetalae</taxon>
        <taxon>asterids</taxon>
        <taxon>lamiids</taxon>
        <taxon>Lamiales</taxon>
        <taxon>Pedaliaceae</taxon>
        <taxon>Sesamum</taxon>
    </lineage>
</organism>
<reference evidence="2" key="1">
    <citation type="submission" date="2020-06" db="EMBL/GenBank/DDBJ databases">
        <authorList>
            <person name="Li T."/>
            <person name="Hu X."/>
            <person name="Zhang T."/>
            <person name="Song X."/>
            <person name="Zhang H."/>
            <person name="Dai N."/>
            <person name="Sheng W."/>
            <person name="Hou X."/>
            <person name="Wei L."/>
        </authorList>
    </citation>
    <scope>NUCLEOTIDE SEQUENCE</scope>
    <source>
        <strain evidence="2">KEN8</strain>
        <tissue evidence="2">Leaf</tissue>
    </source>
</reference>
<proteinExistence type="predicted"/>
<dbReference type="AlphaFoldDB" id="A0AAW2MQL0"/>
<accession>A0AAW2MQL0</accession>
<dbReference type="PANTHER" id="PTHR33437:SF2">
    <property type="entry name" value="OS06G0361200 PROTEIN"/>
    <property type="match status" value="1"/>
</dbReference>
<feature type="region of interest" description="Disordered" evidence="1">
    <location>
        <begin position="93"/>
        <end position="160"/>
    </location>
</feature>
<protein>
    <submittedName>
        <fullName evidence="2">Uncharacterized protein</fullName>
    </submittedName>
</protein>
<dbReference type="PANTHER" id="PTHR33437">
    <property type="entry name" value="OS06G0361200 PROTEIN"/>
    <property type="match status" value="1"/>
</dbReference>